<dbReference type="HAMAP" id="MF_00358">
    <property type="entry name" value="Ribosomal_bS21"/>
    <property type="match status" value="1"/>
</dbReference>
<organism evidence="7 8">
    <name type="scientific">candidate division WWE3 bacterium CG08_land_8_20_14_0_20_40_13</name>
    <dbReference type="NCBI Taxonomy" id="1975084"/>
    <lineage>
        <taxon>Bacteria</taxon>
        <taxon>Katanobacteria</taxon>
    </lineage>
</organism>
<proteinExistence type="inferred from homology"/>
<evidence type="ECO:0000256" key="3">
    <source>
        <dbReference type="ARBA" id="ARBA00023274"/>
    </source>
</evidence>
<evidence type="ECO:0000313" key="8">
    <source>
        <dbReference type="Proteomes" id="UP000230340"/>
    </source>
</evidence>
<dbReference type="NCBIfam" id="TIGR00030">
    <property type="entry name" value="S21p"/>
    <property type="match status" value="1"/>
</dbReference>
<evidence type="ECO:0000313" key="7">
    <source>
        <dbReference type="EMBL" id="PIS22861.1"/>
    </source>
</evidence>
<dbReference type="GO" id="GO:0006412">
    <property type="term" value="P:translation"/>
    <property type="evidence" value="ECO:0007669"/>
    <property type="project" value="UniProtKB-UniRule"/>
</dbReference>
<dbReference type="InterPro" id="IPR038380">
    <property type="entry name" value="Ribosomal_bS21_sf"/>
</dbReference>
<comment type="caution">
    <text evidence="7">The sequence shown here is derived from an EMBL/GenBank/DDBJ whole genome shotgun (WGS) entry which is preliminary data.</text>
</comment>
<dbReference type="Proteomes" id="UP000230340">
    <property type="component" value="Unassembled WGS sequence"/>
</dbReference>
<dbReference type="InterPro" id="IPR001911">
    <property type="entry name" value="Ribosomal_bS21"/>
</dbReference>
<dbReference type="EMBL" id="PEYT01000027">
    <property type="protein sequence ID" value="PIS22861.1"/>
    <property type="molecule type" value="Genomic_DNA"/>
</dbReference>
<accession>A0A2H0XDC7</accession>
<protein>
    <recommendedName>
        <fullName evidence="4 5">Small ribosomal subunit protein bS21</fullName>
    </recommendedName>
</protein>
<name>A0A2H0XDC7_UNCKA</name>
<evidence type="ECO:0000256" key="5">
    <source>
        <dbReference type="HAMAP-Rule" id="MF_00358"/>
    </source>
</evidence>
<dbReference type="AlphaFoldDB" id="A0A2H0XDC7"/>
<comment type="similarity">
    <text evidence="1 5 6">Belongs to the bacterial ribosomal protein bS21 family.</text>
</comment>
<dbReference type="Pfam" id="PF01165">
    <property type="entry name" value="Ribosomal_S21"/>
    <property type="match status" value="1"/>
</dbReference>
<evidence type="ECO:0000256" key="1">
    <source>
        <dbReference type="ARBA" id="ARBA00006640"/>
    </source>
</evidence>
<evidence type="ECO:0000256" key="6">
    <source>
        <dbReference type="RuleBase" id="RU000667"/>
    </source>
</evidence>
<dbReference type="PRINTS" id="PR00976">
    <property type="entry name" value="RIBOSOMALS21"/>
</dbReference>
<sequence>MVKVNIDATETIEQALRRFNRLILEEGILDEVKERQFYIKPSITRRLKDKERLAKIKRDKRYNR</sequence>
<evidence type="ECO:0000256" key="4">
    <source>
        <dbReference type="ARBA" id="ARBA00035135"/>
    </source>
</evidence>
<keyword evidence="3 5" id="KW-0687">Ribonucleoprotein</keyword>
<dbReference type="GO" id="GO:0005840">
    <property type="term" value="C:ribosome"/>
    <property type="evidence" value="ECO:0007669"/>
    <property type="project" value="UniProtKB-KW"/>
</dbReference>
<dbReference type="GO" id="GO:1990904">
    <property type="term" value="C:ribonucleoprotein complex"/>
    <property type="evidence" value="ECO:0007669"/>
    <property type="project" value="UniProtKB-KW"/>
</dbReference>
<dbReference type="GO" id="GO:0003735">
    <property type="term" value="F:structural constituent of ribosome"/>
    <property type="evidence" value="ECO:0007669"/>
    <property type="project" value="InterPro"/>
</dbReference>
<reference evidence="8" key="1">
    <citation type="submission" date="2017-09" db="EMBL/GenBank/DDBJ databases">
        <title>Depth-based differentiation of microbial function through sediment-hosted aquifers and enrichment of novel symbionts in the deep terrestrial subsurface.</title>
        <authorList>
            <person name="Probst A.J."/>
            <person name="Ladd B."/>
            <person name="Jarett J.K."/>
            <person name="Geller-Mcgrath D.E."/>
            <person name="Sieber C.M.K."/>
            <person name="Emerson J.B."/>
            <person name="Anantharaman K."/>
            <person name="Thomas B.C."/>
            <person name="Malmstrom R."/>
            <person name="Stieglmeier M."/>
            <person name="Klingl A."/>
            <person name="Woyke T."/>
            <person name="Ryan C.M."/>
            <person name="Banfield J.F."/>
        </authorList>
    </citation>
    <scope>NUCLEOTIDE SEQUENCE [LARGE SCALE GENOMIC DNA]</scope>
</reference>
<gene>
    <name evidence="5" type="primary">rpsU</name>
    <name evidence="7" type="ORF">COT49_03070</name>
</gene>
<dbReference type="Gene3D" id="1.20.5.1150">
    <property type="entry name" value="Ribosomal protein S8"/>
    <property type="match status" value="1"/>
</dbReference>
<evidence type="ECO:0000256" key="2">
    <source>
        <dbReference type="ARBA" id="ARBA00022980"/>
    </source>
</evidence>
<keyword evidence="2 5" id="KW-0689">Ribosomal protein</keyword>